<name>A0AAU9UAJ2_EUPED</name>
<reference evidence="2" key="1">
    <citation type="submission" date="2022-03" db="EMBL/GenBank/DDBJ databases">
        <authorList>
            <person name="Tunstrom K."/>
        </authorList>
    </citation>
    <scope>NUCLEOTIDE SEQUENCE</scope>
</reference>
<gene>
    <name evidence="2" type="ORF">EEDITHA_LOCUS10478</name>
</gene>
<dbReference type="EMBL" id="CAKOGL010000015">
    <property type="protein sequence ID" value="CAH2094971.1"/>
    <property type="molecule type" value="Genomic_DNA"/>
</dbReference>
<keyword evidence="3" id="KW-1185">Reference proteome</keyword>
<evidence type="ECO:0000313" key="3">
    <source>
        <dbReference type="Proteomes" id="UP001153954"/>
    </source>
</evidence>
<accession>A0AAU9UAJ2</accession>
<evidence type="ECO:0000313" key="2">
    <source>
        <dbReference type="EMBL" id="CAH2094971.1"/>
    </source>
</evidence>
<proteinExistence type="predicted"/>
<feature type="region of interest" description="Disordered" evidence="1">
    <location>
        <begin position="29"/>
        <end position="80"/>
    </location>
</feature>
<sequence length="177" mass="19059">MTVADLVFAAEATRALEGEWITVVKWKPKKKTKASGPDAVAAASKTEPPKKKKRPQKPRIETPHACGASNTVGGRRREGGHVSIKHCTRAQDFLMQSVVKREIDLVVASEPYWVPPQPNWFGDLDGTVAVILSNATVPSLGSSTVVVRIRGGGVGRVRRSGHVLLPKPQAGAVRDRS</sequence>
<dbReference type="Proteomes" id="UP001153954">
    <property type="component" value="Unassembled WGS sequence"/>
</dbReference>
<organism evidence="2 3">
    <name type="scientific">Euphydryas editha</name>
    <name type="common">Edith's checkerspot</name>
    <dbReference type="NCBI Taxonomy" id="104508"/>
    <lineage>
        <taxon>Eukaryota</taxon>
        <taxon>Metazoa</taxon>
        <taxon>Ecdysozoa</taxon>
        <taxon>Arthropoda</taxon>
        <taxon>Hexapoda</taxon>
        <taxon>Insecta</taxon>
        <taxon>Pterygota</taxon>
        <taxon>Neoptera</taxon>
        <taxon>Endopterygota</taxon>
        <taxon>Lepidoptera</taxon>
        <taxon>Glossata</taxon>
        <taxon>Ditrysia</taxon>
        <taxon>Papilionoidea</taxon>
        <taxon>Nymphalidae</taxon>
        <taxon>Nymphalinae</taxon>
        <taxon>Euphydryas</taxon>
    </lineage>
</organism>
<comment type="caution">
    <text evidence="2">The sequence shown here is derived from an EMBL/GenBank/DDBJ whole genome shotgun (WGS) entry which is preliminary data.</text>
</comment>
<dbReference type="AlphaFoldDB" id="A0AAU9UAJ2"/>
<evidence type="ECO:0000256" key="1">
    <source>
        <dbReference type="SAM" id="MobiDB-lite"/>
    </source>
</evidence>
<protein>
    <submittedName>
        <fullName evidence="2">Uncharacterized protein</fullName>
    </submittedName>
</protein>